<dbReference type="InterPro" id="IPR027417">
    <property type="entry name" value="P-loop_NTPase"/>
</dbReference>
<keyword evidence="3" id="KW-0238">DNA-binding</keyword>
<evidence type="ECO:0000256" key="1">
    <source>
        <dbReference type="ARBA" id="ARBA00022741"/>
    </source>
</evidence>
<evidence type="ECO:0000313" key="4">
    <source>
        <dbReference type="EMBL" id="KKT82263.1"/>
    </source>
</evidence>
<comment type="caution">
    <text evidence="4">The sequence shown here is derived from an EMBL/GenBank/DDBJ whole genome shotgun (WGS) entry which is preliminary data.</text>
</comment>
<evidence type="ECO:0000313" key="5">
    <source>
        <dbReference type="Proteomes" id="UP000034595"/>
    </source>
</evidence>
<dbReference type="SUPFAM" id="SSF52540">
    <property type="entry name" value="P-loop containing nucleoside triphosphate hydrolases"/>
    <property type="match status" value="1"/>
</dbReference>
<dbReference type="GO" id="GO:0006302">
    <property type="term" value="P:double-strand break repair"/>
    <property type="evidence" value="ECO:0007669"/>
    <property type="project" value="TreeGrafter"/>
</dbReference>
<keyword evidence="1" id="KW-0547">Nucleotide-binding</keyword>
<proteinExistence type="predicted"/>
<name>A0A0G1KFF2_9BACT</name>
<sequence length="650" mass="73262">MHILTVLPITRGVLKGTYTYFSKDPADIGLVISVPIRSQEMPALVVETQEVFDAKSTIKSSGYALRKIKQIKPLTIWNSAFIDAVDKTAHIHAQGFGETLLTLTPKTILDAYLSKDLALPHTTFPSFTHHPRILAIQNSATVRLESYQRLVRESFVRHESTFICAPTEQEVERIGQILSHGIEDYVFVFHSGLSKKRTLERWRAALKAEHAVLVVGTPQYLALGRYFASIILDEEHARGWKPMVRPLIDMRIFAEQYAHLAGSTLILGAPILRAETQKRIKEGTIEEFERIAVHTEKHITTAIIDPRIEEKAIKEKAGKRVVQMLTNEVRALIQTAREKNQNIVLVSARKGLAPITVCGDCGTVVRCTTCDNPLVIHHVKSREKTTTHTTVKKTSARIFTCHTCGFVRVPEDDEHETCRSCGGWRLGALGIGTERIQEEVEKFFPDTPHVIFDSEHITTRTQAKKCIAQFEEHPHCILIGTPMAVPYLTNADHIVIISLDSLFAIPDFRINEHIFALVLTLREKATASLLIQTRADDTTLYTQALAGDLLTFSENELALRKAFSYPPYSTIIKIILRGTKEEFPEKIALLKTFLAPLEIITPNTVSKEPKNTYRTHTILKLKIWPDEKLITKLRALPPEFTIDVNPDHLL</sequence>
<evidence type="ECO:0000256" key="3">
    <source>
        <dbReference type="ARBA" id="ARBA00023125"/>
    </source>
</evidence>
<dbReference type="GO" id="GO:0003677">
    <property type="term" value="F:DNA binding"/>
    <property type="evidence" value="ECO:0007669"/>
    <property type="project" value="UniProtKB-KW"/>
</dbReference>
<dbReference type="PANTHER" id="PTHR30580:SF0">
    <property type="entry name" value="PRIMOSOMAL PROTEIN N"/>
    <property type="match status" value="1"/>
</dbReference>
<dbReference type="Gene3D" id="3.40.50.300">
    <property type="entry name" value="P-loop containing nucleotide triphosphate hydrolases"/>
    <property type="match status" value="1"/>
</dbReference>
<organism evidence="4 5">
    <name type="scientific">Candidatus Azambacteria bacterium GW2011_GWA1_44_9</name>
    <dbReference type="NCBI Taxonomy" id="1618610"/>
    <lineage>
        <taxon>Bacteria</taxon>
        <taxon>Candidatus Azamiibacteriota</taxon>
    </lineage>
</organism>
<dbReference type="GO" id="GO:0006270">
    <property type="term" value="P:DNA replication initiation"/>
    <property type="evidence" value="ECO:0007669"/>
    <property type="project" value="TreeGrafter"/>
</dbReference>
<keyword evidence="2" id="KW-0067">ATP-binding</keyword>
<dbReference type="AlphaFoldDB" id="A0A0G1KFF2"/>
<protein>
    <submittedName>
        <fullName evidence="4">Primosomal protein N</fullName>
    </submittedName>
</protein>
<dbReference type="GO" id="GO:0043138">
    <property type="term" value="F:3'-5' DNA helicase activity"/>
    <property type="evidence" value="ECO:0007669"/>
    <property type="project" value="TreeGrafter"/>
</dbReference>
<dbReference type="PANTHER" id="PTHR30580">
    <property type="entry name" value="PRIMOSOMAL PROTEIN N"/>
    <property type="match status" value="1"/>
</dbReference>
<dbReference type="Proteomes" id="UP000034595">
    <property type="component" value="Unassembled WGS sequence"/>
</dbReference>
<dbReference type="GO" id="GO:0005524">
    <property type="term" value="F:ATP binding"/>
    <property type="evidence" value="ECO:0007669"/>
    <property type="project" value="UniProtKB-KW"/>
</dbReference>
<dbReference type="GO" id="GO:0006310">
    <property type="term" value="P:DNA recombination"/>
    <property type="evidence" value="ECO:0007669"/>
    <property type="project" value="TreeGrafter"/>
</dbReference>
<evidence type="ECO:0000256" key="2">
    <source>
        <dbReference type="ARBA" id="ARBA00022840"/>
    </source>
</evidence>
<gene>
    <name evidence="4" type="ORF">UW78_C0001G0046</name>
</gene>
<dbReference type="EMBL" id="LCJQ01000001">
    <property type="protein sequence ID" value="KKT82263.1"/>
    <property type="molecule type" value="Genomic_DNA"/>
</dbReference>
<accession>A0A0G1KFF2</accession>
<reference evidence="4 5" key="1">
    <citation type="journal article" date="2015" name="Nature">
        <title>rRNA introns, odd ribosomes, and small enigmatic genomes across a large radiation of phyla.</title>
        <authorList>
            <person name="Brown C.T."/>
            <person name="Hug L.A."/>
            <person name="Thomas B.C."/>
            <person name="Sharon I."/>
            <person name="Castelle C.J."/>
            <person name="Singh A."/>
            <person name="Wilkins M.J."/>
            <person name="Williams K.H."/>
            <person name="Banfield J.F."/>
        </authorList>
    </citation>
    <scope>NUCLEOTIDE SEQUENCE [LARGE SCALE GENOMIC DNA]</scope>
</reference>